<dbReference type="EMBL" id="CAJPIN010100297">
    <property type="protein sequence ID" value="CAG2068721.1"/>
    <property type="molecule type" value="Genomic_DNA"/>
</dbReference>
<evidence type="ECO:0000313" key="3">
    <source>
        <dbReference type="Proteomes" id="UP001153148"/>
    </source>
</evidence>
<evidence type="ECO:0000313" key="2">
    <source>
        <dbReference type="EMBL" id="CAG2068721.1"/>
    </source>
</evidence>
<feature type="compositionally biased region" description="Basic and acidic residues" evidence="1">
    <location>
        <begin position="186"/>
        <end position="210"/>
    </location>
</feature>
<accession>A0ABN7PPT7</accession>
<feature type="region of interest" description="Disordered" evidence="1">
    <location>
        <begin position="1"/>
        <end position="210"/>
    </location>
</feature>
<feature type="compositionally biased region" description="Basic and acidic residues" evidence="1">
    <location>
        <begin position="163"/>
        <end position="177"/>
    </location>
</feature>
<organism evidence="2 3">
    <name type="scientific">Timema podura</name>
    <name type="common">Walking stick</name>
    <dbReference type="NCBI Taxonomy" id="61482"/>
    <lineage>
        <taxon>Eukaryota</taxon>
        <taxon>Metazoa</taxon>
        <taxon>Ecdysozoa</taxon>
        <taxon>Arthropoda</taxon>
        <taxon>Hexapoda</taxon>
        <taxon>Insecta</taxon>
        <taxon>Pterygota</taxon>
        <taxon>Neoptera</taxon>
        <taxon>Polyneoptera</taxon>
        <taxon>Phasmatodea</taxon>
        <taxon>Timematodea</taxon>
        <taxon>Timematoidea</taxon>
        <taxon>Timematidae</taxon>
        <taxon>Timema</taxon>
    </lineage>
</organism>
<sequence length="210" mass="23476">RMWNRGINSDAVLRLSGKSSLGIPGSTRGSRGGSVDRGRGRGRGGYHYTRGLSYEEPGDGVGPRLDRGEGPPPPPSSTFIRSTRPFDRSQSAIVGERGWVDRNGTDPVDWNGAHSPRKEFGAGGRSFLNENWRRHRPGEDEEGWRTATGGRSDKWNRNSGSWREGDKEGGVEGERGIRSSQPTVWERNRGWDDGHHPHKRPFDEDHLPEW</sequence>
<protein>
    <submittedName>
        <fullName evidence="2">Uncharacterized protein</fullName>
    </submittedName>
</protein>
<gene>
    <name evidence="2" type="ORF">TPAB3V08_LOCUS15664</name>
</gene>
<comment type="caution">
    <text evidence="2">The sequence shown here is derived from an EMBL/GenBank/DDBJ whole genome shotgun (WGS) entry which is preliminary data.</text>
</comment>
<evidence type="ECO:0000256" key="1">
    <source>
        <dbReference type="SAM" id="MobiDB-lite"/>
    </source>
</evidence>
<proteinExistence type="predicted"/>
<reference evidence="2" key="1">
    <citation type="submission" date="2021-03" db="EMBL/GenBank/DDBJ databases">
        <authorList>
            <person name="Tran Van P."/>
        </authorList>
    </citation>
    <scope>NUCLEOTIDE SEQUENCE</scope>
</reference>
<keyword evidence="3" id="KW-1185">Reference proteome</keyword>
<dbReference type="Proteomes" id="UP001153148">
    <property type="component" value="Unassembled WGS sequence"/>
</dbReference>
<feature type="non-terminal residue" evidence="2">
    <location>
        <position position="1"/>
    </location>
</feature>
<name>A0ABN7PPT7_TIMPD</name>